<accession>A0A8X7THU2</accession>
<dbReference type="Pfam" id="PF23177">
    <property type="entry name" value="bHLH_IRO3"/>
    <property type="match status" value="1"/>
</dbReference>
<keyword evidence="3" id="KW-0238">DNA-binding</keyword>
<keyword evidence="10" id="KW-1185">Reference proteome</keyword>
<dbReference type="InterPro" id="IPR044579">
    <property type="entry name" value="bHLH11/121"/>
</dbReference>
<evidence type="ECO:0000256" key="6">
    <source>
        <dbReference type="SAM" id="Coils"/>
    </source>
</evidence>
<evidence type="ECO:0000259" key="8">
    <source>
        <dbReference type="PROSITE" id="PS50888"/>
    </source>
</evidence>
<evidence type="ECO:0000313" key="10">
    <source>
        <dbReference type="Proteomes" id="UP000886595"/>
    </source>
</evidence>
<dbReference type="PANTHER" id="PTHR47001">
    <property type="entry name" value="TRANSCRIPTION FACTOR BHLH121"/>
    <property type="match status" value="1"/>
</dbReference>
<keyword evidence="5" id="KW-0539">Nucleus</keyword>
<dbReference type="EMBL" id="JAAMPC010001488">
    <property type="protein sequence ID" value="KAG2240771.1"/>
    <property type="molecule type" value="Genomic_DNA"/>
</dbReference>
<evidence type="ECO:0000256" key="4">
    <source>
        <dbReference type="ARBA" id="ARBA00023163"/>
    </source>
</evidence>
<dbReference type="GO" id="GO:0003677">
    <property type="term" value="F:DNA binding"/>
    <property type="evidence" value="ECO:0007669"/>
    <property type="project" value="UniProtKB-KW"/>
</dbReference>
<keyword evidence="6" id="KW-0175">Coiled coil</keyword>
<dbReference type="InterPro" id="IPR057075">
    <property type="entry name" value="bHLH_IRO3"/>
</dbReference>
<feature type="domain" description="BHLH" evidence="8">
    <location>
        <begin position="23"/>
        <end position="73"/>
    </location>
</feature>
<reference evidence="9 10" key="1">
    <citation type="submission" date="2020-02" db="EMBL/GenBank/DDBJ databases">
        <authorList>
            <person name="Ma Q."/>
            <person name="Huang Y."/>
            <person name="Song X."/>
            <person name="Pei D."/>
        </authorList>
    </citation>
    <scope>NUCLEOTIDE SEQUENCE [LARGE SCALE GENOMIC DNA]</scope>
    <source>
        <strain evidence="9">Sxm20200214</strain>
        <tissue evidence="9">Leaf</tissue>
    </source>
</reference>
<evidence type="ECO:0000256" key="2">
    <source>
        <dbReference type="ARBA" id="ARBA00023015"/>
    </source>
</evidence>
<name>A0A8X7THU2_BRACI</name>
<feature type="coiled-coil region" evidence="6">
    <location>
        <begin position="63"/>
        <end position="90"/>
    </location>
</feature>
<dbReference type="GO" id="GO:0046983">
    <property type="term" value="F:protein dimerization activity"/>
    <property type="evidence" value="ECO:0007669"/>
    <property type="project" value="InterPro"/>
</dbReference>
<dbReference type="InterPro" id="IPR036638">
    <property type="entry name" value="HLH_DNA-bd_sf"/>
</dbReference>
<dbReference type="GO" id="GO:0003700">
    <property type="term" value="F:DNA-binding transcription factor activity"/>
    <property type="evidence" value="ECO:0007669"/>
    <property type="project" value="InterPro"/>
</dbReference>
<comment type="subcellular location">
    <subcellularLocation>
        <location evidence="1">Nucleus</location>
    </subcellularLocation>
</comment>
<keyword evidence="4" id="KW-0804">Transcription</keyword>
<dbReference type="SUPFAM" id="SSF47459">
    <property type="entry name" value="HLH, helix-loop-helix DNA-binding domain"/>
    <property type="match status" value="1"/>
</dbReference>
<protein>
    <recommendedName>
        <fullName evidence="8">BHLH domain-containing protein</fullName>
    </recommendedName>
</protein>
<keyword evidence="2" id="KW-0805">Transcription regulation</keyword>
<evidence type="ECO:0000256" key="1">
    <source>
        <dbReference type="ARBA" id="ARBA00004123"/>
    </source>
</evidence>
<dbReference type="OrthoDB" id="515493at2759"/>
<dbReference type="GO" id="GO:0005634">
    <property type="term" value="C:nucleus"/>
    <property type="evidence" value="ECO:0007669"/>
    <property type="project" value="UniProtKB-SubCell"/>
</dbReference>
<gene>
    <name evidence="9" type="ORF">Bca52824_090516</name>
</gene>
<dbReference type="Gene3D" id="4.10.280.10">
    <property type="entry name" value="Helix-loop-helix DNA-binding domain"/>
    <property type="match status" value="1"/>
</dbReference>
<dbReference type="Proteomes" id="UP000886595">
    <property type="component" value="Unassembled WGS sequence"/>
</dbReference>
<comment type="caution">
    <text evidence="9">The sequence shown here is derived from an EMBL/GenBank/DDBJ whole genome shotgun (WGS) entry which is preliminary data.</text>
</comment>
<dbReference type="GO" id="GO:0006879">
    <property type="term" value="P:intracellular iron ion homeostasis"/>
    <property type="evidence" value="ECO:0007669"/>
    <property type="project" value="InterPro"/>
</dbReference>
<dbReference type="PANTHER" id="PTHR47001:SF1">
    <property type="entry name" value="TRANSCRIPTION FACTOR BHLH11"/>
    <property type="match status" value="1"/>
</dbReference>
<evidence type="ECO:0000256" key="3">
    <source>
        <dbReference type="ARBA" id="ARBA00023125"/>
    </source>
</evidence>
<organism evidence="9 10">
    <name type="scientific">Brassica carinata</name>
    <name type="common">Ethiopian mustard</name>
    <name type="synonym">Abyssinian cabbage</name>
    <dbReference type="NCBI Taxonomy" id="52824"/>
    <lineage>
        <taxon>Eukaryota</taxon>
        <taxon>Viridiplantae</taxon>
        <taxon>Streptophyta</taxon>
        <taxon>Embryophyta</taxon>
        <taxon>Tracheophyta</taxon>
        <taxon>Spermatophyta</taxon>
        <taxon>Magnoliopsida</taxon>
        <taxon>eudicotyledons</taxon>
        <taxon>Gunneridae</taxon>
        <taxon>Pentapetalae</taxon>
        <taxon>rosids</taxon>
        <taxon>malvids</taxon>
        <taxon>Brassicales</taxon>
        <taxon>Brassicaceae</taxon>
        <taxon>Brassiceae</taxon>
        <taxon>Brassica</taxon>
    </lineage>
</organism>
<dbReference type="AlphaFoldDB" id="A0A8X7THU2"/>
<feature type="region of interest" description="Disordered" evidence="7">
    <location>
        <begin position="186"/>
        <end position="206"/>
    </location>
</feature>
<dbReference type="PROSITE" id="PS50888">
    <property type="entry name" value="BHLH"/>
    <property type="match status" value="1"/>
</dbReference>
<proteinExistence type="predicted"/>
<evidence type="ECO:0000313" key="9">
    <source>
        <dbReference type="EMBL" id="KAG2240771.1"/>
    </source>
</evidence>
<sequence length="222" mass="24914">MNPHLISFKREKMVDVKEEPVSSRKIQKAEREKIRRDKLKKHFFELGDALDPNRPKSDKASILIDTKQILKDLMTQVDRLKAEYVTLSQESREKKHHLLNPISRFLVLRGMVPWMPHYTYPLPVVAITQGPVSTLPFPLNGTQTPAPLPNPCTTFMPYSTASLSPKTEQNDDFGLELELKIHASSLGQQDVSGKEKKGNSTITASSSNSCYLSSQAVQDGSP</sequence>
<dbReference type="InterPro" id="IPR011598">
    <property type="entry name" value="bHLH_dom"/>
</dbReference>
<evidence type="ECO:0000256" key="5">
    <source>
        <dbReference type="ARBA" id="ARBA00023242"/>
    </source>
</evidence>
<evidence type="ECO:0000256" key="7">
    <source>
        <dbReference type="SAM" id="MobiDB-lite"/>
    </source>
</evidence>
<dbReference type="SMART" id="SM00353">
    <property type="entry name" value="HLH"/>
    <property type="match status" value="1"/>
</dbReference>